<dbReference type="CTD" id="20198567"/>
<reference evidence="1 3" key="2">
    <citation type="journal article" date="2013" name="Nature">
        <title>Insights into bilaterian evolution from three spiralian genomes.</title>
        <authorList>
            <person name="Simakov O."/>
            <person name="Marletaz F."/>
            <person name="Cho S.J."/>
            <person name="Edsinger-Gonzales E."/>
            <person name="Havlak P."/>
            <person name="Hellsten U."/>
            <person name="Kuo D.H."/>
            <person name="Larsson T."/>
            <person name="Lv J."/>
            <person name="Arendt D."/>
            <person name="Savage R."/>
            <person name="Osoegawa K."/>
            <person name="de Jong P."/>
            <person name="Grimwood J."/>
            <person name="Chapman J.A."/>
            <person name="Shapiro H."/>
            <person name="Aerts A."/>
            <person name="Otillar R.P."/>
            <person name="Terry A.Y."/>
            <person name="Boore J.L."/>
            <person name="Grigoriev I.V."/>
            <person name="Lindberg D.R."/>
            <person name="Seaver E.C."/>
            <person name="Weisblat D.A."/>
            <person name="Putnam N.H."/>
            <person name="Rokhsar D.S."/>
        </authorList>
    </citation>
    <scope>NUCLEOTIDE SEQUENCE</scope>
</reference>
<dbReference type="EMBL" id="KB096324">
    <property type="protein sequence ID" value="ESO05985.1"/>
    <property type="molecule type" value="Genomic_DNA"/>
</dbReference>
<dbReference type="InParanoid" id="T1EPR7"/>
<dbReference type="GeneID" id="20198567"/>
<dbReference type="AlphaFoldDB" id="T1EPR7"/>
<accession>T1EPR7</accession>
<proteinExistence type="predicted"/>
<evidence type="ECO:0000313" key="3">
    <source>
        <dbReference type="Proteomes" id="UP000015101"/>
    </source>
</evidence>
<dbReference type="Proteomes" id="UP000015101">
    <property type="component" value="Unassembled WGS sequence"/>
</dbReference>
<dbReference type="OrthoDB" id="10000786at2759"/>
<reference evidence="3" key="1">
    <citation type="submission" date="2012-12" db="EMBL/GenBank/DDBJ databases">
        <authorList>
            <person name="Hellsten U."/>
            <person name="Grimwood J."/>
            <person name="Chapman J.A."/>
            <person name="Shapiro H."/>
            <person name="Aerts A."/>
            <person name="Otillar R.P."/>
            <person name="Terry A.Y."/>
            <person name="Boore J.L."/>
            <person name="Simakov O."/>
            <person name="Marletaz F."/>
            <person name="Cho S.-J."/>
            <person name="Edsinger-Gonzales E."/>
            <person name="Havlak P."/>
            <person name="Kuo D.-H."/>
            <person name="Larsson T."/>
            <person name="Lv J."/>
            <person name="Arendt D."/>
            <person name="Savage R."/>
            <person name="Osoegawa K."/>
            <person name="de Jong P."/>
            <person name="Lindberg D.R."/>
            <person name="Seaver E.C."/>
            <person name="Weisblat D.A."/>
            <person name="Putnam N.H."/>
            <person name="Grigoriev I.V."/>
            <person name="Rokhsar D.S."/>
        </authorList>
    </citation>
    <scope>NUCLEOTIDE SEQUENCE</scope>
</reference>
<organism evidence="2 3">
    <name type="scientific">Helobdella robusta</name>
    <name type="common">Californian leech</name>
    <dbReference type="NCBI Taxonomy" id="6412"/>
    <lineage>
        <taxon>Eukaryota</taxon>
        <taxon>Metazoa</taxon>
        <taxon>Spiralia</taxon>
        <taxon>Lophotrochozoa</taxon>
        <taxon>Annelida</taxon>
        <taxon>Clitellata</taxon>
        <taxon>Hirudinea</taxon>
        <taxon>Rhynchobdellida</taxon>
        <taxon>Glossiphoniidae</taxon>
        <taxon>Helobdella</taxon>
    </lineage>
</organism>
<protein>
    <submittedName>
        <fullName evidence="1 2">Uncharacterized protein</fullName>
    </submittedName>
</protein>
<dbReference type="EnsemblMetazoa" id="HelroT160089">
    <property type="protein sequence ID" value="HelroP160089"/>
    <property type="gene ID" value="HelroG160089"/>
</dbReference>
<gene>
    <name evidence="2" type="primary">20198567</name>
    <name evidence="1" type="ORF">HELRODRAFT_160089</name>
</gene>
<evidence type="ECO:0000313" key="1">
    <source>
        <dbReference type="EMBL" id="ESO05985.1"/>
    </source>
</evidence>
<evidence type="ECO:0000313" key="2">
    <source>
        <dbReference type="EnsemblMetazoa" id="HelroP160089"/>
    </source>
</evidence>
<sequence length="127" mass="14367">MYIMPLLQPADGFQTVRQCRVAQLEDNKNVFVMKRQRENTDGSSKANKAANVFKKAWLKEIVKTGTVDSKVLKNVQLKNIFDFSEDVDGASVMLGKRNRVAALIRAEVPHLTEQHCVAHRDDLVNEV</sequence>
<dbReference type="KEGG" id="hro:HELRODRAFT_160089"/>
<reference evidence="2" key="3">
    <citation type="submission" date="2015-06" db="UniProtKB">
        <authorList>
            <consortium name="EnsemblMetazoa"/>
        </authorList>
    </citation>
    <scope>IDENTIFICATION</scope>
</reference>
<keyword evidence="3" id="KW-1185">Reference proteome</keyword>
<dbReference type="RefSeq" id="XP_009015353.1">
    <property type="nucleotide sequence ID" value="XM_009017105.1"/>
</dbReference>
<name>T1EPR7_HELRO</name>
<dbReference type="EMBL" id="AMQM01000499">
    <property type="status" value="NOT_ANNOTATED_CDS"/>
    <property type="molecule type" value="Genomic_DNA"/>
</dbReference>
<dbReference type="HOGENOM" id="CLU_1972884_0_0_1"/>